<organism evidence="1">
    <name type="scientific">Lepeophtheirus salmonis</name>
    <name type="common">Salmon louse</name>
    <name type="synonym">Caligus salmonis</name>
    <dbReference type="NCBI Taxonomy" id="72036"/>
    <lineage>
        <taxon>Eukaryota</taxon>
        <taxon>Metazoa</taxon>
        <taxon>Ecdysozoa</taxon>
        <taxon>Arthropoda</taxon>
        <taxon>Crustacea</taxon>
        <taxon>Multicrustacea</taxon>
        <taxon>Hexanauplia</taxon>
        <taxon>Copepoda</taxon>
        <taxon>Siphonostomatoida</taxon>
        <taxon>Caligidae</taxon>
        <taxon>Lepeophtheirus</taxon>
    </lineage>
</organism>
<dbReference type="EMBL" id="HACA01016214">
    <property type="protein sequence ID" value="CDW33575.1"/>
    <property type="molecule type" value="Transcribed_RNA"/>
</dbReference>
<dbReference type="AlphaFoldDB" id="A0A0K2U6A2"/>
<evidence type="ECO:0000313" key="1">
    <source>
        <dbReference type="EMBL" id="CDW33575.1"/>
    </source>
</evidence>
<proteinExistence type="predicted"/>
<sequence length="42" mass="4843">MCHQSLPRYSTPRFFLVDLLFPNEDKCNFIRDPPSPYVAGGL</sequence>
<accession>A0A0K2U6A2</accession>
<protein>
    <submittedName>
        <fullName evidence="1">Uncharacterized protein</fullName>
    </submittedName>
</protein>
<name>A0A0K2U6A2_LEPSM</name>
<reference evidence="1" key="1">
    <citation type="submission" date="2014-05" db="EMBL/GenBank/DDBJ databases">
        <authorList>
            <person name="Chronopoulou M."/>
        </authorList>
    </citation>
    <scope>NUCLEOTIDE SEQUENCE</scope>
    <source>
        <tissue evidence="1">Whole organism</tissue>
    </source>
</reference>